<sequence>MSTHLLQSITEWLRKGYPEGIPPKDFPPLLALLERSLTPDEVRSVVATVISDNPDGEITLESVSLAIEQIKDAPPIEDDINEVASRLAAAGWPLSLHTGSDDSAESDATSQDRPGVLMRVLGWLRAGYPEGIPTTDYVPILALLHRRLTDEEVKQVVRTLKAERRATLGGKGPILESDAFDLIAEITHDEPSAADLDRVRARLAKKGWPLESGRDQATSIASVAD</sequence>
<dbReference type="Proteomes" id="UP000318297">
    <property type="component" value="Unassembled WGS sequence"/>
</dbReference>
<proteinExistence type="predicted"/>
<name>A0A561E1D8_9MICO</name>
<dbReference type="InterPro" id="IPR021784">
    <property type="entry name" value="DUF3349"/>
</dbReference>
<evidence type="ECO:0000313" key="2">
    <source>
        <dbReference type="Proteomes" id="UP000318297"/>
    </source>
</evidence>
<protein>
    <submittedName>
        <fullName evidence="1">Uncharacterized protein DUF3349</fullName>
    </submittedName>
</protein>
<reference evidence="1 2" key="1">
    <citation type="submission" date="2019-06" db="EMBL/GenBank/DDBJ databases">
        <title>Sequencing the genomes of 1000 actinobacteria strains.</title>
        <authorList>
            <person name="Klenk H.-P."/>
        </authorList>
    </citation>
    <scope>NUCLEOTIDE SEQUENCE [LARGE SCALE GENOMIC DNA]</scope>
    <source>
        <strain evidence="1 2">DSM 19560</strain>
    </source>
</reference>
<gene>
    <name evidence="1" type="ORF">BKA23_3148</name>
</gene>
<dbReference type="Gene3D" id="1.10.10.2390">
    <property type="match status" value="2"/>
</dbReference>
<comment type="caution">
    <text evidence="1">The sequence shown here is derived from an EMBL/GenBank/DDBJ whole genome shotgun (WGS) entry which is preliminary data.</text>
</comment>
<organism evidence="1 2">
    <name type="scientific">Rudaeicoccus suwonensis</name>
    <dbReference type="NCBI Taxonomy" id="657409"/>
    <lineage>
        <taxon>Bacteria</taxon>
        <taxon>Bacillati</taxon>
        <taxon>Actinomycetota</taxon>
        <taxon>Actinomycetes</taxon>
        <taxon>Micrococcales</taxon>
        <taxon>Dermacoccaceae</taxon>
        <taxon>Rudaeicoccus</taxon>
    </lineage>
</organism>
<keyword evidence="2" id="KW-1185">Reference proteome</keyword>
<dbReference type="AlphaFoldDB" id="A0A561E1D8"/>
<evidence type="ECO:0000313" key="1">
    <source>
        <dbReference type="EMBL" id="TWE09445.1"/>
    </source>
</evidence>
<dbReference type="Pfam" id="PF11829">
    <property type="entry name" value="DUF3349"/>
    <property type="match status" value="2"/>
</dbReference>
<dbReference type="Gene3D" id="6.10.140.2080">
    <property type="match status" value="2"/>
</dbReference>
<dbReference type="RefSeq" id="WP_211841751.1">
    <property type="nucleotide sequence ID" value="NZ_VIVQ01000003.1"/>
</dbReference>
<dbReference type="EMBL" id="VIVQ01000003">
    <property type="protein sequence ID" value="TWE09445.1"/>
    <property type="molecule type" value="Genomic_DNA"/>
</dbReference>
<accession>A0A561E1D8</accession>